<dbReference type="Proteomes" id="UP000177950">
    <property type="component" value="Unassembled WGS sequence"/>
</dbReference>
<evidence type="ECO:0000313" key="1">
    <source>
        <dbReference type="EMBL" id="OGI57034.1"/>
    </source>
</evidence>
<accession>A0A1F6UI32</accession>
<dbReference type="EMBL" id="MFSV01000159">
    <property type="protein sequence ID" value="OGI57034.1"/>
    <property type="molecule type" value="Genomic_DNA"/>
</dbReference>
<dbReference type="AlphaFoldDB" id="A0A1F6UI32"/>
<evidence type="ECO:0000313" key="2">
    <source>
        <dbReference type="Proteomes" id="UP000177950"/>
    </source>
</evidence>
<name>A0A1F6UI32_9PROT</name>
<sequence length="128" mass="14541">MRTKLTLSAVLANSMRLSIILGLMVASGLVSALMTSRPSHAEDDYLRSIRSEGHRLEQLDRRPATTDENNAGIPVKDFEAALILDSPDSYRIYQQLSPEKRQAVFKLYLEERNLKTVRRRIIDLRLGS</sequence>
<organism evidence="1 2">
    <name type="scientific">Candidatus Muproteobacteria bacterium RBG_19FT_COMBO_61_10</name>
    <dbReference type="NCBI Taxonomy" id="1817761"/>
    <lineage>
        <taxon>Bacteria</taxon>
        <taxon>Pseudomonadati</taxon>
        <taxon>Pseudomonadota</taxon>
        <taxon>Candidatus Muproteobacteria</taxon>
    </lineage>
</organism>
<comment type="caution">
    <text evidence="1">The sequence shown here is derived from an EMBL/GenBank/DDBJ whole genome shotgun (WGS) entry which is preliminary data.</text>
</comment>
<proteinExistence type="predicted"/>
<protein>
    <submittedName>
        <fullName evidence="1">Uncharacterized protein</fullName>
    </submittedName>
</protein>
<reference evidence="1 2" key="1">
    <citation type="journal article" date="2016" name="Nat. Commun.">
        <title>Thousands of microbial genomes shed light on interconnected biogeochemical processes in an aquifer system.</title>
        <authorList>
            <person name="Anantharaman K."/>
            <person name="Brown C.T."/>
            <person name="Hug L.A."/>
            <person name="Sharon I."/>
            <person name="Castelle C.J."/>
            <person name="Probst A.J."/>
            <person name="Thomas B.C."/>
            <person name="Singh A."/>
            <person name="Wilkins M.J."/>
            <person name="Karaoz U."/>
            <person name="Brodie E.L."/>
            <person name="Williams K.H."/>
            <person name="Hubbard S.S."/>
            <person name="Banfield J.F."/>
        </authorList>
    </citation>
    <scope>NUCLEOTIDE SEQUENCE [LARGE SCALE GENOMIC DNA]</scope>
</reference>
<gene>
    <name evidence="1" type="ORF">A2V58_03755</name>
</gene>